<dbReference type="OrthoDB" id="2377363at2759"/>
<keyword evidence="2" id="KW-1185">Reference proteome</keyword>
<evidence type="ECO:0000313" key="1">
    <source>
        <dbReference type="EMBL" id="RIA99094.1"/>
    </source>
</evidence>
<comment type="caution">
    <text evidence="1">The sequence shown here is derived from an EMBL/GenBank/DDBJ whole genome shotgun (WGS) entry which is preliminary data.</text>
</comment>
<reference evidence="1 2" key="1">
    <citation type="submission" date="2018-06" db="EMBL/GenBank/DDBJ databases">
        <title>Comparative genomics reveals the genomic features of Rhizophagus irregularis, R. cerebriforme, R. diaphanum and Gigaspora rosea, and their symbiotic lifestyle signature.</title>
        <authorList>
            <person name="Morin E."/>
            <person name="San Clemente H."/>
            <person name="Chen E.C.H."/>
            <person name="De La Providencia I."/>
            <person name="Hainaut M."/>
            <person name="Kuo A."/>
            <person name="Kohler A."/>
            <person name="Murat C."/>
            <person name="Tang N."/>
            <person name="Roy S."/>
            <person name="Loubradou J."/>
            <person name="Henrissat B."/>
            <person name="Grigoriev I.V."/>
            <person name="Corradi N."/>
            <person name="Roux C."/>
            <person name="Martin F.M."/>
        </authorList>
    </citation>
    <scope>NUCLEOTIDE SEQUENCE [LARGE SCALE GENOMIC DNA]</scope>
    <source>
        <strain evidence="1 2">DAOM 227022</strain>
    </source>
</reference>
<protein>
    <submittedName>
        <fullName evidence="1">Uncharacterized protein</fullName>
    </submittedName>
</protein>
<dbReference type="Proteomes" id="UP000265703">
    <property type="component" value="Unassembled WGS sequence"/>
</dbReference>
<evidence type="ECO:0000313" key="2">
    <source>
        <dbReference type="Proteomes" id="UP000265703"/>
    </source>
</evidence>
<gene>
    <name evidence="1" type="ORF">C1645_870180</name>
</gene>
<organism evidence="1 2">
    <name type="scientific">Glomus cerebriforme</name>
    <dbReference type="NCBI Taxonomy" id="658196"/>
    <lineage>
        <taxon>Eukaryota</taxon>
        <taxon>Fungi</taxon>
        <taxon>Fungi incertae sedis</taxon>
        <taxon>Mucoromycota</taxon>
        <taxon>Glomeromycotina</taxon>
        <taxon>Glomeromycetes</taxon>
        <taxon>Glomerales</taxon>
        <taxon>Glomeraceae</taxon>
        <taxon>Glomus</taxon>
    </lineage>
</organism>
<proteinExistence type="predicted"/>
<sequence>MYLLFEEFIGDIVVSKKDRAVDGRRESFWTLVNSLLAVFDSSNPTNLSLFQNCKELTESGYDKFFLCYNKRKERLMQIYRQEVLKIDSINTKGRRTKEVIITKIKDLKNAEHISKKCPPQSEVKLFTITTTKSKKSWHVTTDEEKSILIPYLTNPNPSNEETEAVLESLLKLSSNY</sequence>
<dbReference type="AlphaFoldDB" id="A0A397TW46"/>
<dbReference type="EMBL" id="QKYT01000007">
    <property type="protein sequence ID" value="RIA99094.1"/>
    <property type="molecule type" value="Genomic_DNA"/>
</dbReference>
<name>A0A397TW46_9GLOM</name>
<accession>A0A397TW46</accession>